<dbReference type="Proteomes" id="UP001160334">
    <property type="component" value="Unassembled WGS sequence"/>
</dbReference>
<keyword evidence="2" id="KW-0489">Methyltransferase</keyword>
<dbReference type="PANTHER" id="PTHR43591">
    <property type="entry name" value="METHYLTRANSFERASE"/>
    <property type="match status" value="1"/>
</dbReference>
<dbReference type="GO" id="GO:0032259">
    <property type="term" value="P:methylation"/>
    <property type="evidence" value="ECO:0007669"/>
    <property type="project" value="UniProtKB-KW"/>
</dbReference>
<keyword evidence="2" id="KW-0808">Transferase</keyword>
<accession>A0ABT6MLK3</accession>
<dbReference type="SUPFAM" id="SSF53335">
    <property type="entry name" value="S-adenosyl-L-methionine-dependent methyltransferases"/>
    <property type="match status" value="1"/>
</dbReference>
<sequence length="195" mass="21340">MALYLSIHQIRERMHALLSRYGGRVSMVDMSALNGRYGDVVFAHERSDERDRLDALTRSLDEISFARLDTLPIRPDSRCSDVGAGTGTVAASLADRAASGHVIALDRSTALLDPTARENLEVVEADITTAEFPPGSFDVIHARLVLQRISDREEVISRAVSWLAPGGWILLSDGIDPFSATSPNNLIQQADGWVR</sequence>
<keyword evidence="3" id="KW-1185">Reference proteome</keyword>
<evidence type="ECO:0000259" key="1">
    <source>
        <dbReference type="Pfam" id="PF08241"/>
    </source>
</evidence>
<dbReference type="CDD" id="cd02440">
    <property type="entry name" value="AdoMet_MTases"/>
    <property type="match status" value="1"/>
</dbReference>
<dbReference type="Pfam" id="PF08241">
    <property type="entry name" value="Methyltransf_11"/>
    <property type="match status" value="1"/>
</dbReference>
<organism evidence="2 3">
    <name type="scientific">Prescottella agglutinans</name>
    <dbReference type="NCBI Taxonomy" id="1644129"/>
    <lineage>
        <taxon>Bacteria</taxon>
        <taxon>Bacillati</taxon>
        <taxon>Actinomycetota</taxon>
        <taxon>Actinomycetes</taxon>
        <taxon>Mycobacteriales</taxon>
        <taxon>Nocardiaceae</taxon>
        <taxon>Prescottella</taxon>
    </lineage>
</organism>
<dbReference type="Gene3D" id="3.40.50.150">
    <property type="entry name" value="Vaccinia Virus protein VP39"/>
    <property type="match status" value="1"/>
</dbReference>
<dbReference type="EMBL" id="JARXVC010000028">
    <property type="protein sequence ID" value="MDH6284819.1"/>
    <property type="molecule type" value="Genomic_DNA"/>
</dbReference>
<feature type="domain" description="Methyltransferase type 11" evidence="1">
    <location>
        <begin position="81"/>
        <end position="170"/>
    </location>
</feature>
<dbReference type="InterPro" id="IPR013216">
    <property type="entry name" value="Methyltransf_11"/>
</dbReference>
<reference evidence="2 3" key="1">
    <citation type="submission" date="2023-04" db="EMBL/GenBank/DDBJ databases">
        <title>Forest soil microbial communities from Buena Vista Peninsula, Colon Province, Panama.</title>
        <authorList>
            <person name="Bouskill N."/>
        </authorList>
    </citation>
    <scope>NUCLEOTIDE SEQUENCE [LARGE SCALE GENOMIC DNA]</scope>
    <source>
        <strain evidence="2 3">CFH S0262</strain>
    </source>
</reference>
<dbReference type="InterPro" id="IPR029063">
    <property type="entry name" value="SAM-dependent_MTases_sf"/>
</dbReference>
<proteinExistence type="predicted"/>
<evidence type="ECO:0000313" key="2">
    <source>
        <dbReference type="EMBL" id="MDH6284819.1"/>
    </source>
</evidence>
<dbReference type="GO" id="GO:0008168">
    <property type="term" value="F:methyltransferase activity"/>
    <property type="evidence" value="ECO:0007669"/>
    <property type="project" value="UniProtKB-KW"/>
</dbReference>
<gene>
    <name evidence="2" type="ORF">M2280_006082</name>
</gene>
<evidence type="ECO:0000313" key="3">
    <source>
        <dbReference type="Proteomes" id="UP001160334"/>
    </source>
</evidence>
<dbReference type="RefSeq" id="WP_280764009.1">
    <property type="nucleotide sequence ID" value="NZ_JARXVC010000028.1"/>
</dbReference>
<name>A0ABT6MLK3_9NOCA</name>
<protein>
    <submittedName>
        <fullName evidence="2">SAM-dependent methyltransferase</fullName>
    </submittedName>
</protein>
<comment type="caution">
    <text evidence="2">The sequence shown here is derived from an EMBL/GenBank/DDBJ whole genome shotgun (WGS) entry which is preliminary data.</text>
</comment>